<dbReference type="InterPro" id="IPR029014">
    <property type="entry name" value="NiFe-Hase_large"/>
</dbReference>
<gene>
    <name evidence="8" type="ORF">Metus_0374</name>
</gene>
<evidence type="ECO:0000256" key="7">
    <source>
        <dbReference type="SAM" id="MobiDB-lite"/>
    </source>
</evidence>
<feature type="binding site" evidence="6">
    <location>
        <position position="401"/>
    </location>
    <ligand>
        <name>Mg(2+)</name>
        <dbReference type="ChEBI" id="CHEBI:18420"/>
    </ligand>
</feature>
<feature type="binding site" evidence="6">
    <location>
        <position position="445"/>
    </location>
    <ligand>
        <name>Ni(2+)</name>
        <dbReference type="ChEBI" id="CHEBI:49786"/>
    </ligand>
</feature>
<evidence type="ECO:0000256" key="6">
    <source>
        <dbReference type="PIRSR" id="PIRSR601501-1"/>
    </source>
</evidence>
<accession>A0A3S3S097</accession>
<feature type="binding site" evidence="6">
    <location>
        <position position="448"/>
    </location>
    <ligand>
        <name>Fe cation</name>
        <dbReference type="ChEBI" id="CHEBI:24875"/>
    </ligand>
</feature>
<evidence type="ECO:0000313" key="9">
    <source>
        <dbReference type="Proteomes" id="UP000288215"/>
    </source>
</evidence>
<keyword evidence="5" id="KW-0560">Oxidoreductase</keyword>
<comment type="cofactor">
    <cofactor evidence="1 6">
        <name>Ni(2+)</name>
        <dbReference type="ChEBI" id="CHEBI:49786"/>
    </cofactor>
</comment>
<dbReference type="AlphaFoldDB" id="A0A3S3S097"/>
<feature type="binding site" evidence="6">
    <location>
        <position position="88"/>
    </location>
    <ligand>
        <name>Fe cation</name>
        <dbReference type="ChEBI" id="CHEBI:24875"/>
    </ligand>
</feature>
<evidence type="ECO:0000256" key="4">
    <source>
        <dbReference type="ARBA" id="ARBA00022723"/>
    </source>
</evidence>
<evidence type="ECO:0000256" key="3">
    <source>
        <dbReference type="ARBA" id="ARBA00022596"/>
    </source>
</evidence>
<dbReference type="GO" id="GO:0016151">
    <property type="term" value="F:nickel cation binding"/>
    <property type="evidence" value="ECO:0007669"/>
    <property type="project" value="InterPro"/>
</dbReference>
<reference evidence="8 9" key="1">
    <citation type="submission" date="2018-12" db="EMBL/GenBank/DDBJ databases">
        <title>The complete genome of the methanogenic archaea of the candidate phylum Verstraetearchaeota, obtained from the metagenome of underground thermal water.</title>
        <authorList>
            <person name="Kadnikov V.V."/>
            <person name="Mardanov A.V."/>
            <person name="Beletsky A.V."/>
            <person name="Karnachuk O.V."/>
            <person name="Ravin N.V."/>
        </authorList>
    </citation>
    <scope>NUCLEOTIDE SEQUENCE [LARGE SCALE GENOMIC DNA]</scope>
    <source>
        <strain evidence="8">Ch88</strain>
    </source>
</reference>
<dbReference type="Proteomes" id="UP000288215">
    <property type="component" value="Unassembled WGS sequence"/>
</dbReference>
<protein>
    <submittedName>
        <fullName evidence="8">Ni/Fe hydrogenase subunit alpha</fullName>
    </submittedName>
</protein>
<proteinExistence type="inferred from homology"/>
<name>A0A3S3S097_METS7</name>
<dbReference type="InterPro" id="IPR001501">
    <property type="entry name" value="Ni-dep_hyd_lsu"/>
</dbReference>
<evidence type="ECO:0000256" key="2">
    <source>
        <dbReference type="ARBA" id="ARBA00009292"/>
    </source>
</evidence>
<feature type="compositionally biased region" description="Low complexity" evidence="7">
    <location>
        <begin position="1"/>
        <end position="14"/>
    </location>
</feature>
<feature type="binding site" evidence="6">
    <location>
        <position position="88"/>
    </location>
    <ligand>
        <name>Ni(2+)</name>
        <dbReference type="ChEBI" id="CHEBI:49786"/>
    </ligand>
</feature>
<dbReference type="SUPFAM" id="SSF56762">
    <property type="entry name" value="HydB/Nqo4-like"/>
    <property type="match status" value="1"/>
</dbReference>
<comment type="cofactor">
    <cofactor evidence="6">
        <name>Fe cation</name>
        <dbReference type="ChEBI" id="CHEBI:24875"/>
    </cofactor>
</comment>
<feature type="binding site" evidence="6">
    <location>
        <position position="85"/>
    </location>
    <ligand>
        <name>Ni(2+)</name>
        <dbReference type="ChEBI" id="CHEBI:49786"/>
    </ligand>
</feature>
<dbReference type="EMBL" id="RXGA01000002">
    <property type="protein sequence ID" value="RWX73595.1"/>
    <property type="molecule type" value="Genomic_DNA"/>
</dbReference>
<keyword evidence="6" id="KW-0460">Magnesium</keyword>
<keyword evidence="3 6" id="KW-0533">Nickel</keyword>
<feature type="region of interest" description="Disordered" evidence="7">
    <location>
        <begin position="1"/>
        <end position="24"/>
    </location>
</feature>
<keyword evidence="4 6" id="KW-0479">Metal-binding</keyword>
<comment type="caution">
    <text evidence="8">The sequence shown here is derived from an EMBL/GenBank/DDBJ whole genome shotgun (WGS) entry which is preliminary data.</text>
</comment>
<keyword evidence="6" id="KW-0408">Iron</keyword>
<dbReference type="GO" id="GO:0016491">
    <property type="term" value="F:oxidoreductase activity"/>
    <property type="evidence" value="ECO:0007669"/>
    <property type="project" value="UniProtKB-KW"/>
</dbReference>
<evidence type="ECO:0000313" key="8">
    <source>
        <dbReference type="EMBL" id="RWX73595.1"/>
    </source>
</evidence>
<evidence type="ECO:0000256" key="5">
    <source>
        <dbReference type="ARBA" id="ARBA00023002"/>
    </source>
</evidence>
<dbReference type="PANTHER" id="PTHR43600:SF2">
    <property type="entry name" value="F420-NON-REDUCING HYDROGENASE VHU SUBUNIT A"/>
    <property type="match status" value="1"/>
</dbReference>
<comment type="similarity">
    <text evidence="2">Belongs to the [NiFe]/[NiFeSe] hydrogenase large subunit family.</text>
</comment>
<evidence type="ECO:0000256" key="1">
    <source>
        <dbReference type="ARBA" id="ARBA00001967"/>
    </source>
</evidence>
<dbReference type="Gene3D" id="1.10.645.10">
    <property type="entry name" value="Cytochrome-c3 Hydrogenase, chain B"/>
    <property type="match status" value="1"/>
</dbReference>
<organism evidence="8 9">
    <name type="scientific">Methanosuratincola subterraneus</name>
    <dbReference type="NCBI Taxonomy" id="2593994"/>
    <lineage>
        <taxon>Archaea</taxon>
        <taxon>Thermoproteota</taxon>
        <taxon>Methanosuratincolia</taxon>
        <taxon>Candidatus Methanomethylicales</taxon>
        <taxon>Candidatus Methanomethylicaceae</taxon>
        <taxon>Candidatus Methanosuratincola (ex Vanwonterghem et al. 2016)</taxon>
    </lineage>
</organism>
<dbReference type="PANTHER" id="PTHR43600">
    <property type="entry name" value="COENZYME F420 HYDROGENASE, SUBUNIT ALPHA"/>
    <property type="match status" value="1"/>
</dbReference>
<dbReference type="Pfam" id="PF00374">
    <property type="entry name" value="NiFeSe_Hases"/>
    <property type="match status" value="2"/>
</dbReference>
<sequence length="458" mass="50812">MRDSGNGKTADGNGNKNGNGSGTVSEVILDTNELRLIEGHGRLKVRLSGNRIDAEFHNLEGPRFLTSYLRGKPAEMAPLVASRICGLCYTAHSINAAEAVEEALGVTPDGDVVELRRLLYLANNLRSHMMHLLFLSVPPIKGLISVFRLREKDLVAAGTRLLSTSTQLIEHWGGRSVHVPNVVVGGFGALIRGRELMESISRLESLRGDARKFVEHVLEMELPELERFRTMISLKADAYPTYAREAPLIINDGSTVTDEEYVNDLEEVVKEYSTSKHVYFRGSEATVGALSRIMLNRRRLNPEARDYAERIEWRINPFLMIKAQAVEVMHYLEEIVEAGERLSDATISPNGYPCVGNGKERGADPCFSDRSGKGIAIAEAPRGTLCHACEIEGGLIKDYRVYTPTAVNSKSIEMDSVELVKRFRPLGGEKLKYVLEDLVRCYDPCLSCAVSLDFLSDR</sequence>